<gene>
    <name evidence="1" type="ORF">CX676_12780</name>
</gene>
<dbReference type="AlphaFoldDB" id="A0A2H5F055"/>
<protein>
    <submittedName>
        <fullName evidence="1">Uncharacterized protein</fullName>
    </submittedName>
</protein>
<name>A0A2H5F055_9RHOB</name>
<dbReference type="KEGG" id="pzh:CX676_12780"/>
<accession>A0A2H5F055</accession>
<proteinExistence type="predicted"/>
<dbReference type="Proteomes" id="UP000234530">
    <property type="component" value="Chromosome"/>
</dbReference>
<dbReference type="EMBL" id="CP025430">
    <property type="protein sequence ID" value="AUH64938.1"/>
    <property type="molecule type" value="Genomic_DNA"/>
</dbReference>
<evidence type="ECO:0000313" key="1">
    <source>
        <dbReference type="EMBL" id="AUH64938.1"/>
    </source>
</evidence>
<sequence length="291" mass="30534">MGLPFLSAPVGATAQEIEGLQGNAAGAIEAQIRSANLRYPQVHIFYGDLTGRGTSDAVSFVYYDAGGSAERLATWIWLDADGEYELARTVPNEEVFGYEPRGVSFAPGRVTVTTTVPQANDAHCCPTGERTFVLELGANEAPENSPATAARSSGNWVATAQNSPAGVTVTGTARDGRTTFSGGCNPRMGKGFMGSLYGYGGDALQRVDDQSEPVSFKVAGRSGTSSFAGQMHYFAPDEAWVITGSLPTDFLDAFARGNTLSIQNGRGEEAVAFDLGGSSKAVQAMRQVCGM</sequence>
<organism evidence="1 2">
    <name type="scientific">Paracoccus zhejiangensis</name>
    <dbReference type="NCBI Taxonomy" id="1077935"/>
    <lineage>
        <taxon>Bacteria</taxon>
        <taxon>Pseudomonadati</taxon>
        <taxon>Pseudomonadota</taxon>
        <taxon>Alphaproteobacteria</taxon>
        <taxon>Rhodobacterales</taxon>
        <taxon>Paracoccaceae</taxon>
        <taxon>Paracoccus</taxon>
    </lineage>
</organism>
<evidence type="ECO:0000313" key="2">
    <source>
        <dbReference type="Proteomes" id="UP000234530"/>
    </source>
</evidence>
<reference evidence="1 2" key="1">
    <citation type="journal article" date="2013" name="Antonie Van Leeuwenhoek">
        <title>Paracoccus zhejiangensis sp. nov., isolated from activated sludge in wastewater-treatment system.</title>
        <authorList>
            <person name="Wu Z.G."/>
            <person name="Zhang D.F."/>
            <person name="Liu Y.L."/>
            <person name="Wang F."/>
            <person name="Jiang X."/>
            <person name="Li C."/>
            <person name="Li S.P."/>
            <person name="Hong Q."/>
            <person name="Li W.J."/>
        </authorList>
    </citation>
    <scope>NUCLEOTIDE SEQUENCE [LARGE SCALE GENOMIC DNA]</scope>
    <source>
        <strain evidence="1 2">J6</strain>
    </source>
</reference>
<keyword evidence="2" id="KW-1185">Reference proteome</keyword>